<comment type="caution">
    <text evidence="2">The sequence shown here is derived from an EMBL/GenBank/DDBJ whole genome shotgun (WGS) entry which is preliminary data.</text>
</comment>
<feature type="signal peptide" evidence="1">
    <location>
        <begin position="1"/>
        <end position="16"/>
    </location>
</feature>
<dbReference type="AlphaFoldDB" id="A0A9D4E3B6"/>
<keyword evidence="3" id="KW-1185">Reference proteome</keyword>
<reference evidence="2" key="2">
    <citation type="submission" date="2020-11" db="EMBL/GenBank/DDBJ databases">
        <authorList>
            <person name="McCartney M.A."/>
            <person name="Auch B."/>
            <person name="Kono T."/>
            <person name="Mallez S."/>
            <person name="Becker A."/>
            <person name="Gohl D.M."/>
            <person name="Silverstein K.A.T."/>
            <person name="Koren S."/>
            <person name="Bechman K.B."/>
            <person name="Herman A."/>
            <person name="Abrahante J.E."/>
            <person name="Garbe J."/>
        </authorList>
    </citation>
    <scope>NUCLEOTIDE SEQUENCE</scope>
    <source>
        <strain evidence="2">Duluth1</strain>
        <tissue evidence="2">Whole animal</tissue>
    </source>
</reference>
<reference evidence="2" key="1">
    <citation type="journal article" date="2019" name="bioRxiv">
        <title>The Genome of the Zebra Mussel, Dreissena polymorpha: A Resource for Invasive Species Research.</title>
        <authorList>
            <person name="McCartney M.A."/>
            <person name="Auch B."/>
            <person name="Kono T."/>
            <person name="Mallez S."/>
            <person name="Zhang Y."/>
            <person name="Obille A."/>
            <person name="Becker A."/>
            <person name="Abrahante J.E."/>
            <person name="Garbe J."/>
            <person name="Badalamenti J.P."/>
            <person name="Herman A."/>
            <person name="Mangelson H."/>
            <person name="Liachko I."/>
            <person name="Sullivan S."/>
            <person name="Sone E.D."/>
            <person name="Koren S."/>
            <person name="Silverstein K.A.T."/>
            <person name="Beckman K.B."/>
            <person name="Gohl D.M."/>
        </authorList>
    </citation>
    <scope>NUCLEOTIDE SEQUENCE</scope>
    <source>
        <strain evidence="2">Duluth1</strain>
        <tissue evidence="2">Whole animal</tissue>
    </source>
</reference>
<organism evidence="2 3">
    <name type="scientific">Dreissena polymorpha</name>
    <name type="common">Zebra mussel</name>
    <name type="synonym">Mytilus polymorpha</name>
    <dbReference type="NCBI Taxonomy" id="45954"/>
    <lineage>
        <taxon>Eukaryota</taxon>
        <taxon>Metazoa</taxon>
        <taxon>Spiralia</taxon>
        <taxon>Lophotrochozoa</taxon>
        <taxon>Mollusca</taxon>
        <taxon>Bivalvia</taxon>
        <taxon>Autobranchia</taxon>
        <taxon>Heteroconchia</taxon>
        <taxon>Euheterodonta</taxon>
        <taxon>Imparidentia</taxon>
        <taxon>Neoheterodontei</taxon>
        <taxon>Myida</taxon>
        <taxon>Dreissenoidea</taxon>
        <taxon>Dreissenidae</taxon>
        <taxon>Dreissena</taxon>
    </lineage>
</organism>
<dbReference type="EMBL" id="JAIWYP010000009">
    <property type="protein sequence ID" value="KAH3771344.1"/>
    <property type="molecule type" value="Genomic_DNA"/>
</dbReference>
<protein>
    <submittedName>
        <fullName evidence="2">Uncharacterized protein</fullName>
    </submittedName>
</protein>
<evidence type="ECO:0000313" key="2">
    <source>
        <dbReference type="EMBL" id="KAH3771344.1"/>
    </source>
</evidence>
<sequence length="60" mass="7062">MLILMSVLWIPGVAICKYLDVISMKREVPAFFPEDELREERDIKPRHANVFERTVLGFKN</sequence>
<keyword evidence="1" id="KW-0732">Signal</keyword>
<dbReference type="Proteomes" id="UP000828390">
    <property type="component" value="Unassembled WGS sequence"/>
</dbReference>
<proteinExistence type="predicted"/>
<name>A0A9D4E3B6_DREPO</name>
<accession>A0A9D4E3B6</accession>
<gene>
    <name evidence="2" type="ORF">DPMN_172659</name>
</gene>
<feature type="chain" id="PRO_5039374691" evidence="1">
    <location>
        <begin position="17"/>
        <end position="60"/>
    </location>
</feature>
<evidence type="ECO:0000256" key="1">
    <source>
        <dbReference type="SAM" id="SignalP"/>
    </source>
</evidence>
<evidence type="ECO:0000313" key="3">
    <source>
        <dbReference type="Proteomes" id="UP000828390"/>
    </source>
</evidence>